<feature type="domain" description="EthD" evidence="2">
    <location>
        <begin position="18"/>
        <end position="110"/>
    </location>
</feature>
<accession>A0A9P4M937</accession>
<proteinExistence type="inferred from homology"/>
<comment type="similarity">
    <text evidence="1">Belongs to the tpcK family.</text>
</comment>
<reference evidence="3" key="1">
    <citation type="journal article" date="2020" name="Stud. Mycol.">
        <title>101 Dothideomycetes genomes: a test case for predicting lifestyles and emergence of pathogens.</title>
        <authorList>
            <person name="Haridas S."/>
            <person name="Albert R."/>
            <person name="Binder M."/>
            <person name="Bloem J."/>
            <person name="Labutti K."/>
            <person name="Salamov A."/>
            <person name="Andreopoulos B."/>
            <person name="Baker S."/>
            <person name="Barry K."/>
            <person name="Bills G."/>
            <person name="Bluhm B."/>
            <person name="Cannon C."/>
            <person name="Castanera R."/>
            <person name="Culley D."/>
            <person name="Daum C."/>
            <person name="Ezra D."/>
            <person name="Gonzalez J."/>
            <person name="Henrissat B."/>
            <person name="Kuo A."/>
            <person name="Liang C."/>
            <person name="Lipzen A."/>
            <person name="Lutzoni F."/>
            <person name="Magnuson J."/>
            <person name="Mondo S."/>
            <person name="Nolan M."/>
            <person name="Ohm R."/>
            <person name="Pangilinan J."/>
            <person name="Park H.-J."/>
            <person name="Ramirez L."/>
            <person name="Alfaro M."/>
            <person name="Sun H."/>
            <person name="Tritt A."/>
            <person name="Yoshinaga Y."/>
            <person name="Zwiers L.-H."/>
            <person name="Turgeon B."/>
            <person name="Goodwin S."/>
            <person name="Spatafora J."/>
            <person name="Crous P."/>
            <person name="Grigoriev I."/>
        </authorList>
    </citation>
    <scope>NUCLEOTIDE SEQUENCE</scope>
    <source>
        <strain evidence="3">CBS 133067</strain>
    </source>
</reference>
<dbReference type="OrthoDB" id="3183782at2759"/>
<dbReference type="AlphaFoldDB" id="A0A9P4M937"/>
<dbReference type="Pfam" id="PF07110">
    <property type="entry name" value="EthD"/>
    <property type="match status" value="1"/>
</dbReference>
<comment type="caution">
    <text evidence="3">The sequence shown here is derived from an EMBL/GenBank/DDBJ whole genome shotgun (WGS) entry which is preliminary data.</text>
</comment>
<gene>
    <name evidence="3" type="ORF">NA57DRAFT_56600</name>
</gene>
<evidence type="ECO:0000259" key="2">
    <source>
        <dbReference type="Pfam" id="PF07110"/>
    </source>
</evidence>
<dbReference type="EMBL" id="ML978126">
    <property type="protein sequence ID" value="KAF2098967.1"/>
    <property type="molecule type" value="Genomic_DNA"/>
</dbReference>
<dbReference type="GO" id="GO:0016491">
    <property type="term" value="F:oxidoreductase activity"/>
    <property type="evidence" value="ECO:0007669"/>
    <property type="project" value="InterPro"/>
</dbReference>
<keyword evidence="4" id="KW-1185">Reference proteome</keyword>
<evidence type="ECO:0000256" key="1">
    <source>
        <dbReference type="ARBA" id="ARBA00005986"/>
    </source>
</evidence>
<protein>
    <recommendedName>
        <fullName evidence="2">EthD domain-containing protein</fullName>
    </recommendedName>
</protein>
<dbReference type="InterPro" id="IPR009799">
    <property type="entry name" value="EthD_dom"/>
</dbReference>
<organism evidence="3 4">
    <name type="scientific">Rhizodiscina lignyota</name>
    <dbReference type="NCBI Taxonomy" id="1504668"/>
    <lineage>
        <taxon>Eukaryota</taxon>
        <taxon>Fungi</taxon>
        <taxon>Dikarya</taxon>
        <taxon>Ascomycota</taxon>
        <taxon>Pezizomycotina</taxon>
        <taxon>Dothideomycetes</taxon>
        <taxon>Pleosporomycetidae</taxon>
        <taxon>Aulographales</taxon>
        <taxon>Rhizodiscinaceae</taxon>
        <taxon>Rhizodiscina</taxon>
    </lineage>
</organism>
<dbReference type="InterPro" id="IPR011008">
    <property type="entry name" value="Dimeric_a/b-barrel"/>
</dbReference>
<name>A0A9P4M937_9PEZI</name>
<dbReference type="Gene3D" id="3.30.70.100">
    <property type="match status" value="1"/>
</dbReference>
<evidence type="ECO:0000313" key="3">
    <source>
        <dbReference type="EMBL" id="KAF2098967.1"/>
    </source>
</evidence>
<dbReference type="SUPFAM" id="SSF54909">
    <property type="entry name" value="Dimeric alpha+beta barrel"/>
    <property type="match status" value="1"/>
</dbReference>
<sequence length="144" mass="16192">MATKDRLLRLTILQRKNPKLSDAEFQKHWTEHHAPIASGWLARNGIIGYTQYHTPPETRQLAAGLAEYAGAKVADFDAHVEFMVRSVDDLIKATQDPEYPEKMQPDEGYMFEHGAMQLTVGWVETYVQDGKVVNVANGKSTFAS</sequence>
<dbReference type="Proteomes" id="UP000799772">
    <property type="component" value="Unassembled WGS sequence"/>
</dbReference>
<evidence type="ECO:0000313" key="4">
    <source>
        <dbReference type="Proteomes" id="UP000799772"/>
    </source>
</evidence>